<gene>
    <name evidence="1" type="ORF">KV395_00185</name>
</gene>
<sequence length="297" mass="32330">MSELRVEHRRLSLLGKIIRVVDDGETHATPGMLMVDPGDAAERASVTADARALRDQQQVNLDERYSGGWAARPTSDGRDAWAEYVARRSDPVERQRQARNDYLRWIYEHTRDNTLAVADHFLEAGLTFLGDPYAMEDLTRAGKWLADRGLIEGPGADQRPDPLRVGLTVKGEDLVESGRELHSEAPQAASTSYTFHAPAQVAHNSPNVVQMQTNDASKGAVEIAAMLDQLTAILVPDEARRTGEFAAQLREEASGTARSSRFREIGDAVMKAFGTGLGGALGSAVSTHTNAWLGTLV</sequence>
<keyword evidence="2" id="KW-1185">Reference proteome</keyword>
<dbReference type="RefSeq" id="WP_282215624.1">
    <property type="nucleotide sequence ID" value="NZ_BAAAUN010000001.1"/>
</dbReference>
<dbReference type="Proteomes" id="UP001215097">
    <property type="component" value="Chromosome"/>
</dbReference>
<dbReference type="EMBL" id="CP078075">
    <property type="protein sequence ID" value="WDM41776.1"/>
    <property type="molecule type" value="Genomic_DNA"/>
</dbReference>
<proteinExistence type="predicted"/>
<name>A0ABY7XI59_MICLT</name>
<evidence type="ECO:0000313" key="2">
    <source>
        <dbReference type="Proteomes" id="UP001215097"/>
    </source>
</evidence>
<accession>A0ABY7XI59</accession>
<organism evidence="1 2">
    <name type="scientific">Microbacterium luteolum</name>
    <name type="common">Aureobacterium luteolum</name>
    <dbReference type="NCBI Taxonomy" id="69367"/>
    <lineage>
        <taxon>Bacteria</taxon>
        <taxon>Bacillati</taxon>
        <taxon>Actinomycetota</taxon>
        <taxon>Actinomycetes</taxon>
        <taxon>Micrococcales</taxon>
        <taxon>Microbacteriaceae</taxon>
        <taxon>Microbacterium</taxon>
    </lineage>
</organism>
<protein>
    <submittedName>
        <fullName evidence="1">Uncharacterized protein</fullName>
    </submittedName>
</protein>
<reference evidence="1 2" key="1">
    <citation type="submission" date="2021-06" db="EMBL/GenBank/DDBJ databases">
        <title>Genome-based taxonomic framework of Microbacterium strains isolated from marine environment, the description of four new species and reclassification of four preexisting species.</title>
        <authorList>
            <person name="Lee S.D."/>
            <person name="Kim S.-M."/>
            <person name="Byeon Y.-S."/>
            <person name="Yang H.L."/>
            <person name="Kim I.S."/>
        </authorList>
    </citation>
    <scope>NUCLEOTIDE SEQUENCE [LARGE SCALE GENOMIC DNA]</scope>
    <source>
        <strain evidence="1 2">KACC 14465</strain>
    </source>
</reference>
<evidence type="ECO:0000313" key="1">
    <source>
        <dbReference type="EMBL" id="WDM41776.1"/>
    </source>
</evidence>